<comment type="caution">
    <text evidence="3">The sequence shown here is derived from an EMBL/GenBank/DDBJ whole genome shotgun (WGS) entry which is preliminary data.</text>
</comment>
<dbReference type="Pfam" id="PF00303">
    <property type="entry name" value="Thymidylat_synt"/>
    <property type="match status" value="1"/>
</dbReference>
<evidence type="ECO:0000313" key="3">
    <source>
        <dbReference type="EMBL" id="EQD79313.1"/>
    </source>
</evidence>
<keyword evidence="1" id="KW-0808">Transferase</keyword>
<evidence type="ECO:0000256" key="1">
    <source>
        <dbReference type="ARBA" id="ARBA00022679"/>
    </source>
</evidence>
<proteinExistence type="predicted"/>
<dbReference type="SUPFAM" id="SSF55831">
    <property type="entry name" value="Thymidylate synthase/dCMP hydroxymethylase"/>
    <property type="match status" value="1"/>
</dbReference>
<dbReference type="EMBL" id="AUZY01000206">
    <property type="protein sequence ID" value="EQD79313.1"/>
    <property type="molecule type" value="Genomic_DNA"/>
</dbReference>
<accession>T1CD06</accession>
<name>T1CD06_9ZZZZ</name>
<organism evidence="3">
    <name type="scientific">mine drainage metagenome</name>
    <dbReference type="NCBI Taxonomy" id="410659"/>
    <lineage>
        <taxon>unclassified sequences</taxon>
        <taxon>metagenomes</taxon>
        <taxon>ecological metagenomes</taxon>
    </lineage>
</organism>
<dbReference type="InterPro" id="IPR036926">
    <property type="entry name" value="Thymidate_synth/dCMP_Mease_sf"/>
</dbReference>
<dbReference type="InterPro" id="IPR023451">
    <property type="entry name" value="Thymidate_synth/dCMP_Mease_dom"/>
</dbReference>
<protein>
    <recommendedName>
        <fullName evidence="2">Thymidylate synthase/dCMP hydroxymethylase domain-containing protein</fullName>
    </recommendedName>
</protein>
<reference evidence="3" key="1">
    <citation type="submission" date="2013-08" db="EMBL/GenBank/DDBJ databases">
        <authorList>
            <person name="Mendez C."/>
            <person name="Richter M."/>
            <person name="Ferrer M."/>
            <person name="Sanchez J."/>
        </authorList>
    </citation>
    <scope>NUCLEOTIDE SEQUENCE</scope>
</reference>
<evidence type="ECO:0000259" key="2">
    <source>
        <dbReference type="Pfam" id="PF00303"/>
    </source>
</evidence>
<gene>
    <name evidence="3" type="ORF">B1B_00266</name>
</gene>
<dbReference type="Gene3D" id="3.30.572.10">
    <property type="entry name" value="Thymidylate synthase/dCMP hydroxymethylase domain"/>
    <property type="match status" value="1"/>
</dbReference>
<sequence>MYDIDVVKSFNAGRRSYYQRIKEGKLLDFVVKRLKTIPESKKAAIVFPDASDYESVLKNQKYDYLPCLIVVQFRLQPKDKNYVLNTTFYMRSLDAFQKAPGNFVSIAKMSSIVAKRLKKALRKEISLGFVDGFIADAHIYNETLKEAKDVMTSSRA</sequence>
<reference evidence="3" key="2">
    <citation type="journal article" date="2014" name="ISME J.">
        <title>Microbial stratification in low pH oxic and suboxic macroscopic growths along an acid mine drainage.</title>
        <authorList>
            <person name="Mendez-Garcia C."/>
            <person name="Mesa V."/>
            <person name="Sprenger R.R."/>
            <person name="Richter M."/>
            <person name="Diez M.S."/>
            <person name="Solano J."/>
            <person name="Bargiela R."/>
            <person name="Golyshina O.V."/>
            <person name="Manteca A."/>
            <person name="Ramos J.L."/>
            <person name="Gallego J.R."/>
            <person name="Llorente I."/>
            <person name="Martins Dos Santos V.A."/>
            <person name="Jensen O.N."/>
            <person name="Pelaez A.I."/>
            <person name="Sanchez J."/>
            <person name="Ferrer M."/>
        </authorList>
    </citation>
    <scope>NUCLEOTIDE SEQUENCE</scope>
</reference>
<dbReference type="AlphaFoldDB" id="T1CD06"/>
<feature type="domain" description="Thymidylate synthase/dCMP hydroxymethylase" evidence="2">
    <location>
        <begin position="25"/>
        <end position="152"/>
    </location>
</feature>
<dbReference type="GO" id="GO:0016740">
    <property type="term" value="F:transferase activity"/>
    <property type="evidence" value="ECO:0007669"/>
    <property type="project" value="UniProtKB-KW"/>
</dbReference>